<comment type="caution">
    <text evidence="2">The sequence shown here is derived from an EMBL/GenBank/DDBJ whole genome shotgun (WGS) entry which is preliminary data.</text>
</comment>
<accession>A0ABW4LRW0</accession>
<dbReference type="SUPFAM" id="SSF50494">
    <property type="entry name" value="Trypsin-like serine proteases"/>
    <property type="match status" value="1"/>
</dbReference>
<dbReference type="InterPro" id="IPR043504">
    <property type="entry name" value="Peptidase_S1_PA_chymotrypsin"/>
</dbReference>
<evidence type="ECO:0000313" key="2">
    <source>
        <dbReference type="EMBL" id="MFD1737601.1"/>
    </source>
</evidence>
<keyword evidence="1" id="KW-0720">Serine protease</keyword>
<evidence type="ECO:0000256" key="1">
    <source>
        <dbReference type="ARBA" id="ARBA00022825"/>
    </source>
</evidence>
<gene>
    <name evidence="2" type="ORF">ACFSCX_13700</name>
</gene>
<dbReference type="InterPro" id="IPR009003">
    <property type="entry name" value="Peptidase_S1_PA"/>
</dbReference>
<name>A0ABW4LRW0_9BACI</name>
<keyword evidence="3" id="KW-1185">Reference proteome</keyword>
<keyword evidence="1" id="KW-0378">Hydrolase</keyword>
<dbReference type="RefSeq" id="WP_377928821.1">
    <property type="nucleotide sequence ID" value="NZ_JBHUEM010000021.1"/>
</dbReference>
<proteinExistence type="predicted"/>
<protein>
    <submittedName>
        <fullName evidence="2">S1 family peptidase</fullName>
    </submittedName>
</protein>
<dbReference type="CDD" id="cd21112">
    <property type="entry name" value="alphaLP-like"/>
    <property type="match status" value="1"/>
</dbReference>
<sequence>MLETFSSFQEFNEIGLVYTDKKNGDIIIGFTKENSKILDFKNKLALKGLTEKIKYKKIKYSIKDLRDQQIKLLDKLTELNIDSKTQTIIISVDTEKEKIELELNHIDENQKKALVSIFGDLLIINISNKNIEAQNIEAQASSTPVTRDRNWTKLGGGITVRGVPNGPRCSTTAMAQKDTRYFLITAGHCVDADNGFVYQDNAAVGIDYNKAIWAGLDVGIIQVTNDSTIERRVSNYFFEYADGKYDYDQRITGSGYAWQNERVCKSGIKTNVTCGYIYRHDTTWIIEGKTVRGSEVQTENVNIDYSSPGDSGAIVYDPDDNTVYGVHSAGTIEDSPINGYYGYFTRIEDVLAHWSSPGNPFTLYTSDFVYTIAQ</sequence>
<evidence type="ECO:0000313" key="3">
    <source>
        <dbReference type="Proteomes" id="UP001597214"/>
    </source>
</evidence>
<reference evidence="3" key="1">
    <citation type="journal article" date="2019" name="Int. J. Syst. Evol. Microbiol.">
        <title>The Global Catalogue of Microorganisms (GCM) 10K type strain sequencing project: providing services to taxonomists for standard genome sequencing and annotation.</title>
        <authorList>
            <consortium name="The Broad Institute Genomics Platform"/>
            <consortium name="The Broad Institute Genome Sequencing Center for Infectious Disease"/>
            <person name="Wu L."/>
            <person name="Ma J."/>
        </authorList>
    </citation>
    <scope>NUCLEOTIDE SEQUENCE [LARGE SCALE GENOMIC DNA]</scope>
    <source>
        <strain evidence="3">CCUG 49339</strain>
    </source>
</reference>
<organism evidence="2 3">
    <name type="scientific">Bacillus salitolerans</name>
    <dbReference type="NCBI Taxonomy" id="1437434"/>
    <lineage>
        <taxon>Bacteria</taxon>
        <taxon>Bacillati</taxon>
        <taxon>Bacillota</taxon>
        <taxon>Bacilli</taxon>
        <taxon>Bacillales</taxon>
        <taxon>Bacillaceae</taxon>
        <taxon>Bacillus</taxon>
    </lineage>
</organism>
<dbReference type="Proteomes" id="UP001597214">
    <property type="component" value="Unassembled WGS sequence"/>
</dbReference>
<dbReference type="EMBL" id="JBHUEM010000021">
    <property type="protein sequence ID" value="MFD1737601.1"/>
    <property type="molecule type" value="Genomic_DNA"/>
</dbReference>
<dbReference type="Gene3D" id="2.40.10.10">
    <property type="entry name" value="Trypsin-like serine proteases"/>
    <property type="match status" value="2"/>
</dbReference>
<keyword evidence="1" id="KW-0645">Protease</keyword>